<feature type="chain" id="PRO_5003005846" evidence="1">
    <location>
        <begin position="21"/>
        <end position="160"/>
    </location>
</feature>
<reference evidence="3" key="1">
    <citation type="journal article" date="2010" name="PLoS Negl. Trop. Dis.">
        <title>The genome sequence of Trypanosoma brucei gambiense, causative agent of chronic human african trypanosomiasis.</title>
        <authorList>
            <person name="Jackson A.P."/>
            <person name="Sanders M."/>
            <person name="Berry A."/>
            <person name="McQuillan J."/>
            <person name="Aslett M.A."/>
            <person name="Quail M.A."/>
            <person name="Chukualim B."/>
            <person name="Capewell P."/>
            <person name="MacLeod A."/>
            <person name="Melville S.E."/>
            <person name="Gibson W."/>
            <person name="Barry J.D."/>
            <person name="Berriman M."/>
            <person name="Hertz-Fowler C."/>
        </authorList>
    </citation>
    <scope>NUCLEOTIDE SEQUENCE [LARGE SCALE GENOMIC DNA]</scope>
    <source>
        <strain evidence="3">MHOM/CI/86/DAL972</strain>
    </source>
</reference>
<dbReference type="VEuPathDB" id="TriTrypDB:Tbg972.10.3830"/>
<dbReference type="EMBL" id="FN554973">
    <property type="protein sequence ID" value="CBH15298.1"/>
    <property type="molecule type" value="Genomic_DNA"/>
</dbReference>
<evidence type="ECO:0000313" key="3">
    <source>
        <dbReference type="Proteomes" id="UP000002316"/>
    </source>
</evidence>
<gene>
    <name evidence="2" type="ORF">TbgDal_X3830</name>
</gene>
<evidence type="ECO:0000313" key="2">
    <source>
        <dbReference type="EMBL" id="CBH15298.1"/>
    </source>
</evidence>
<keyword evidence="1" id="KW-0732">Signal</keyword>
<dbReference type="AlphaFoldDB" id="D0A205"/>
<dbReference type="Proteomes" id="UP000002316">
    <property type="component" value="Chromosome 10"/>
</dbReference>
<sequence length="160" mass="17742">MLKGDLLLLVCAFLRTMVSCGGLFKRKSLHRRKCWVQGTGAKEEHEVKRGERATPVQSTEKGMINVGWHGVQGKHTTAKKVHDHRQPNVVCEGSSCRPSECSTLRELRAGCGLIDPKGRILSTGVKLPRFPPSHYSANDETGTLLVENTSPSKKRKHNFV</sequence>
<dbReference type="RefSeq" id="XP_011777563.1">
    <property type="nucleotide sequence ID" value="XM_011779261.1"/>
</dbReference>
<dbReference type="GeneID" id="23865453"/>
<feature type="signal peptide" evidence="1">
    <location>
        <begin position="1"/>
        <end position="20"/>
    </location>
</feature>
<dbReference type="KEGG" id="tbg:TbgDal_X3830"/>
<proteinExistence type="predicted"/>
<accession>D0A205</accession>
<organism evidence="2 3">
    <name type="scientific">Trypanosoma brucei gambiense (strain MHOM/CI/86/DAL972)</name>
    <dbReference type="NCBI Taxonomy" id="679716"/>
    <lineage>
        <taxon>Eukaryota</taxon>
        <taxon>Discoba</taxon>
        <taxon>Euglenozoa</taxon>
        <taxon>Kinetoplastea</taxon>
        <taxon>Metakinetoplastina</taxon>
        <taxon>Trypanosomatida</taxon>
        <taxon>Trypanosomatidae</taxon>
        <taxon>Trypanosoma</taxon>
    </lineage>
</organism>
<name>D0A205_TRYB9</name>
<evidence type="ECO:0000256" key="1">
    <source>
        <dbReference type="SAM" id="SignalP"/>
    </source>
</evidence>
<protein>
    <submittedName>
        <fullName evidence="2">T. brucei spp.-specific protein</fullName>
    </submittedName>
</protein>